<gene>
    <name evidence="7" type="ORF">J2X01_003835</name>
</gene>
<dbReference type="EMBL" id="JAVDVQ010000024">
    <property type="protein sequence ID" value="MDR7084524.1"/>
    <property type="molecule type" value="Genomic_DNA"/>
</dbReference>
<evidence type="ECO:0000256" key="1">
    <source>
        <dbReference type="ARBA" id="ARBA00022741"/>
    </source>
</evidence>
<dbReference type="InterPro" id="IPR019993">
    <property type="entry name" value="RecB_nuclease_TM0106_put"/>
</dbReference>
<dbReference type="Pfam" id="PF13482">
    <property type="entry name" value="RNase_H_2"/>
    <property type="match status" value="1"/>
</dbReference>
<reference evidence="7 8" key="1">
    <citation type="submission" date="2023-07" db="EMBL/GenBank/DDBJ databases">
        <title>Sorghum-associated microbial communities from plants grown in Nebraska, USA.</title>
        <authorList>
            <person name="Schachtman D."/>
        </authorList>
    </citation>
    <scope>NUCLEOTIDE SEQUENCE [LARGE SCALE GENOMIC DNA]</scope>
    <source>
        <strain evidence="7 8">BE167</strain>
    </source>
</reference>
<evidence type="ECO:0000256" key="3">
    <source>
        <dbReference type="ARBA" id="ARBA00022806"/>
    </source>
</evidence>
<dbReference type="Pfam" id="PF13087">
    <property type="entry name" value="AAA_12"/>
    <property type="match status" value="1"/>
</dbReference>
<dbReference type="InterPro" id="IPR047187">
    <property type="entry name" value="SF1_C_Upf1"/>
</dbReference>
<keyword evidence="4" id="KW-0067">ATP-binding</keyword>
<keyword evidence="2" id="KW-0378">Hydrolase</keyword>
<dbReference type="PANTHER" id="PTHR43788">
    <property type="entry name" value="DNA2/NAM7 HELICASE FAMILY MEMBER"/>
    <property type="match status" value="1"/>
</dbReference>
<protein>
    <recommendedName>
        <fullName evidence="9">Nuclease</fullName>
    </recommendedName>
</protein>
<feature type="domain" description="YprB ribonuclease H-like" evidence="6">
    <location>
        <begin position="348"/>
        <end position="542"/>
    </location>
</feature>
<keyword evidence="8" id="KW-1185">Reference proteome</keyword>
<evidence type="ECO:0008006" key="9">
    <source>
        <dbReference type="Google" id="ProtNLM"/>
    </source>
</evidence>
<evidence type="ECO:0000259" key="6">
    <source>
        <dbReference type="Pfam" id="PF13482"/>
    </source>
</evidence>
<dbReference type="NCBIfam" id="TIGR03491">
    <property type="entry name" value="TM0106 family RecB-like putative nuclease"/>
    <property type="match status" value="1"/>
</dbReference>
<evidence type="ECO:0000256" key="4">
    <source>
        <dbReference type="ARBA" id="ARBA00022840"/>
    </source>
</evidence>
<dbReference type="RefSeq" id="WP_310061061.1">
    <property type="nucleotide sequence ID" value="NZ_JAVDVQ010000024.1"/>
</dbReference>
<dbReference type="Proteomes" id="UP001252243">
    <property type="component" value="Unassembled WGS sequence"/>
</dbReference>
<sequence>MFFLEPEVPGSAPDLVFSASDLVIAASCEYQLLRKLDEKLGRSPKAVFDVDEMLKHAAELGDLHEQNVLAGFVADFGHWDAAAGRGVYDVVPAESMDRATLQAKHRESIDALRSGADVVFQAAFFDGQFHGRSDFLVRQADGSYAVFDSKLARHAKVTALLQLAAYGDQLLKAGITPSPAVTLVLGATVQLPGGGFDYVRSHHKLAEILPVFRERRDRFLALTSSHLAQPGSVQWDAPGLSACGRCDYCHEQVVATDDLLLVARMNSARRKELHKDGIRTVRAFAEANLVNQNASLQRLQAQARMQSGIGPADGEVRYVKDGDEHTIRFGVIPEHTLAEIPAPSEGDIFFDFEGDPLWQESATGVWGLEYLFGVIEAPTRPGVPGVFRPFWAHSREAEKQAFLDFLDYVEKRRRDHPDMHVYHYAAYEKTALRKLSVLHVAGEDVVDEWLREGLLVDLYQTVRNSIRISENSYSIKKLEPLYMGTHLRSGDVKDAGASVVAYAHYCDARDNERPEEAAAILAGISDYNEYDCLSTLELRNWLLNLARERGITPGGDGAPSNPASSGAASLPVDGGADTASVAADLDPLEVALAGLAGACVGLSEGDRKAVSMLAAAVSYHRRERKAFWWAHFDRCEHGPDTHHQQDRNVFLVEDAEVLEDWWKDGAKLPERKVKLIGTVSPGSDLREGSTWFRMYEPPLPAGLEGTGLNGTGRNGWFGTEVLELGHEDGRDTVVIRDKLRKAIEPYSQVPVALTEDQPIQTKSLEDALAALASAVAAGLQSNPPVFPRHPALDLIRRVPPRLLAGAELPAPGEGPDRFIDAITAAVGVLDHSYVAVQGPPGTGKTHVGSHVIARLVARGWKVGVVGQSHAVVENLLTTAVTKAGVDPSVVAKEVKHGEPLPWGQRSAKDVARLLSSPGGALVGGTAWTVTGANVPAGSLDLLVIDEAGQFSLANTLAVAQASSRLLLLGDPQQLPQVSQGAHPEPVDESALGWVSAGHATLPPELGYFLADSWRMTSELCRAVSELSYEGKLRSAPAADFRRLEGVPAGIETVMVQHSGNVTSSTEEAGEVVRQVRRHLGLNWHSEQGTRHLNAADILVVAAYNAQVNVIRDALDSAGLPGVRVGTVDKFQGQEAAVVIVSMACSAVAEAPRGMDFLLSRNRINVAVSRGQWRAVVVRAPELTNYLPVHPEGLEQLGGFIGLCQRSVTASQ</sequence>
<proteinExistence type="predicted"/>
<dbReference type="InterPro" id="IPR041679">
    <property type="entry name" value="DNA2/NAM7-like_C"/>
</dbReference>
<dbReference type="CDD" id="cd18808">
    <property type="entry name" value="SF1_C_Upf1"/>
    <property type="match status" value="1"/>
</dbReference>
<dbReference type="InterPro" id="IPR038720">
    <property type="entry name" value="YprB_RNase_H-like_dom"/>
</dbReference>
<evidence type="ECO:0000256" key="2">
    <source>
        <dbReference type="ARBA" id="ARBA00022801"/>
    </source>
</evidence>
<keyword evidence="1" id="KW-0547">Nucleotide-binding</keyword>
<feature type="domain" description="DNA2/NAM7 helicase-like C-terminal" evidence="5">
    <location>
        <begin position="1007"/>
        <end position="1177"/>
    </location>
</feature>
<name>A0ABU1UH52_9MICC</name>
<dbReference type="PANTHER" id="PTHR43788:SF8">
    <property type="entry name" value="DNA-BINDING PROTEIN SMUBP-2"/>
    <property type="match status" value="1"/>
</dbReference>
<evidence type="ECO:0000313" key="8">
    <source>
        <dbReference type="Proteomes" id="UP001252243"/>
    </source>
</evidence>
<dbReference type="InterPro" id="IPR027417">
    <property type="entry name" value="P-loop_NTPase"/>
</dbReference>
<dbReference type="CDD" id="cd17934">
    <property type="entry name" value="DEXXQc_Upf1-like"/>
    <property type="match status" value="1"/>
</dbReference>
<keyword evidence="3" id="KW-0347">Helicase</keyword>
<comment type="caution">
    <text evidence="7">The sequence shown here is derived from an EMBL/GenBank/DDBJ whole genome shotgun (WGS) entry which is preliminary data.</text>
</comment>
<dbReference type="InterPro" id="IPR050534">
    <property type="entry name" value="Coronavir_polyprotein_1ab"/>
</dbReference>
<evidence type="ECO:0000313" key="7">
    <source>
        <dbReference type="EMBL" id="MDR7084524.1"/>
    </source>
</evidence>
<dbReference type="SUPFAM" id="SSF52540">
    <property type="entry name" value="P-loop containing nucleoside triphosphate hydrolases"/>
    <property type="match status" value="1"/>
</dbReference>
<accession>A0ABU1UH52</accession>
<organism evidence="7 8">
    <name type="scientific">Arthrobacter ginsengisoli</name>
    <dbReference type="NCBI Taxonomy" id="1356565"/>
    <lineage>
        <taxon>Bacteria</taxon>
        <taxon>Bacillati</taxon>
        <taxon>Actinomycetota</taxon>
        <taxon>Actinomycetes</taxon>
        <taxon>Micrococcales</taxon>
        <taxon>Micrococcaceae</taxon>
        <taxon>Arthrobacter</taxon>
    </lineage>
</organism>
<dbReference type="Gene3D" id="3.40.50.300">
    <property type="entry name" value="P-loop containing nucleotide triphosphate hydrolases"/>
    <property type="match status" value="2"/>
</dbReference>
<evidence type="ECO:0000259" key="5">
    <source>
        <dbReference type="Pfam" id="PF13087"/>
    </source>
</evidence>
<dbReference type="Pfam" id="PF13604">
    <property type="entry name" value="AAA_30"/>
    <property type="match status" value="1"/>
</dbReference>